<reference evidence="2 3" key="1">
    <citation type="submission" date="2024-11" db="EMBL/GenBank/DDBJ databases">
        <title>Adaptive evolution of stress response genes in parasites aligns with host niche diversity.</title>
        <authorList>
            <person name="Hahn C."/>
            <person name="Resl P."/>
        </authorList>
    </citation>
    <scope>NUCLEOTIDE SEQUENCE [LARGE SCALE GENOMIC DNA]</scope>
    <source>
        <strain evidence="2">EGGRZ-B1_66</strain>
        <tissue evidence="2">Body</tissue>
    </source>
</reference>
<accession>A0ABD2PVK0</accession>
<evidence type="ECO:0000259" key="1">
    <source>
        <dbReference type="Pfam" id="PF06159"/>
    </source>
</evidence>
<name>A0ABD2PVK0_9PLAT</name>
<dbReference type="Proteomes" id="UP001626550">
    <property type="component" value="Unassembled WGS sequence"/>
</dbReference>
<dbReference type="EMBL" id="JBJKFK010002206">
    <property type="protein sequence ID" value="KAL3311465.1"/>
    <property type="molecule type" value="Genomic_DNA"/>
</dbReference>
<dbReference type="PANTHER" id="PTHR13134">
    <property type="entry name" value="TRAFFICKING PROTEIN PARTICLE COMPLEX SUBUNIT 13"/>
    <property type="match status" value="1"/>
</dbReference>
<comment type="caution">
    <text evidence="2">The sequence shown here is derived from an EMBL/GenBank/DDBJ whole genome shotgun (WGS) entry which is preliminary data.</text>
</comment>
<evidence type="ECO:0000313" key="3">
    <source>
        <dbReference type="Proteomes" id="UP001626550"/>
    </source>
</evidence>
<sequence>MKPGLNNLTESAMVAPEAGEDDSFGQLNKALGHLDGLMQEAVNSRDDRPNSLSSGFNCGPSNLFSLSQSFGHVYLGETFMFYICIRNESRQLCRDVQLKVSIRNGQDWAGLTAVHFTSGPESTPTAVGTTLDLGPGEGISQVIRHEMKHLGNHMLICSVNYNQQDVGLETGKHWAH</sequence>
<dbReference type="InterPro" id="IPR055427">
    <property type="entry name" value="TRAPPC13_N"/>
</dbReference>
<dbReference type="Pfam" id="PF06159">
    <property type="entry name" value="TRAPPC13_N"/>
    <property type="match status" value="1"/>
</dbReference>
<dbReference type="PANTHER" id="PTHR13134:SF3">
    <property type="entry name" value="TRAFFICKING PROTEIN PARTICLE COMPLEX SUBUNIT 13"/>
    <property type="match status" value="1"/>
</dbReference>
<evidence type="ECO:0000313" key="2">
    <source>
        <dbReference type="EMBL" id="KAL3311465.1"/>
    </source>
</evidence>
<dbReference type="AlphaFoldDB" id="A0ABD2PVK0"/>
<proteinExistence type="predicted"/>
<organism evidence="2 3">
    <name type="scientific">Cichlidogyrus casuarinus</name>
    <dbReference type="NCBI Taxonomy" id="1844966"/>
    <lineage>
        <taxon>Eukaryota</taxon>
        <taxon>Metazoa</taxon>
        <taxon>Spiralia</taxon>
        <taxon>Lophotrochozoa</taxon>
        <taxon>Platyhelminthes</taxon>
        <taxon>Monogenea</taxon>
        <taxon>Monopisthocotylea</taxon>
        <taxon>Dactylogyridea</taxon>
        <taxon>Ancyrocephalidae</taxon>
        <taxon>Cichlidogyrus</taxon>
    </lineage>
</organism>
<feature type="domain" description="Trafficking protein particle complex subunit 13 N-terminal" evidence="1">
    <location>
        <begin position="59"/>
        <end position="165"/>
    </location>
</feature>
<keyword evidence="3" id="KW-1185">Reference proteome</keyword>
<dbReference type="InterPro" id="IPR010378">
    <property type="entry name" value="TRAPPC13"/>
</dbReference>
<gene>
    <name evidence="2" type="ORF">Ciccas_009953</name>
</gene>
<protein>
    <recommendedName>
        <fullName evidence="1">Trafficking protein particle complex subunit 13 N-terminal domain-containing protein</fullName>
    </recommendedName>
</protein>